<feature type="transmembrane region" description="Helical" evidence="7">
    <location>
        <begin position="37"/>
        <end position="60"/>
    </location>
</feature>
<feature type="transmembrane region" description="Helical" evidence="7">
    <location>
        <begin position="138"/>
        <end position="156"/>
    </location>
</feature>
<dbReference type="OrthoDB" id="9812701at2"/>
<keyword evidence="6 7" id="KW-0472">Membrane</keyword>
<feature type="transmembrane region" description="Helical" evidence="7">
    <location>
        <begin position="265"/>
        <end position="288"/>
    </location>
</feature>
<sequence>MTRTRRPTPAPTTTTPPHREQPRDPRRFRLPGHSLPLSVRAGIVLLAALILVAIVGPWIAQYPPDEPHYADKLVAPNAEYWLGTDQYGRDQFSRVVHGLRLSLLSAFLVLAGSATISLLVGLLSALYGGRLDRAVSRCIDIVLAIPGLVLALAVVGLLGPGYVNLLIALVISSWAADARIARALTLEARTRPYVVAARVAGVSRPAIGVRHLMPAVFPQFLIVTTLRLGGIVVSLAGLSFLGLGVQMPEAELGAMLGDARRFLTAAPWLLLAPSLAILAMATAANLIAEGMQSRRGMGAVR</sequence>
<comment type="subcellular location">
    <subcellularLocation>
        <location evidence="1 7">Cell membrane</location>
        <topology evidence="1 7">Multi-pass membrane protein</topology>
    </subcellularLocation>
</comment>
<dbReference type="EMBL" id="FNDN01000009">
    <property type="protein sequence ID" value="SDI63525.1"/>
    <property type="molecule type" value="Genomic_DNA"/>
</dbReference>
<protein>
    <submittedName>
        <fullName evidence="9">Peptide/nickel transport system permease protein</fullName>
    </submittedName>
</protein>
<dbReference type="GO" id="GO:0005886">
    <property type="term" value="C:plasma membrane"/>
    <property type="evidence" value="ECO:0007669"/>
    <property type="project" value="UniProtKB-SubCell"/>
</dbReference>
<dbReference type="PANTHER" id="PTHR43386">
    <property type="entry name" value="OLIGOPEPTIDE TRANSPORT SYSTEM PERMEASE PROTEIN APPC"/>
    <property type="match status" value="1"/>
</dbReference>
<reference evidence="9 10" key="1">
    <citation type="submission" date="2016-10" db="EMBL/GenBank/DDBJ databases">
        <authorList>
            <person name="de Groot N.N."/>
        </authorList>
    </citation>
    <scope>NUCLEOTIDE SEQUENCE [LARGE SCALE GENOMIC DNA]</scope>
    <source>
        <strain evidence="9 10">DSM 44892</strain>
    </source>
</reference>
<dbReference type="RefSeq" id="WP_083343173.1">
    <property type="nucleotide sequence ID" value="NZ_CP048813.1"/>
</dbReference>
<dbReference type="Pfam" id="PF12911">
    <property type="entry name" value="OppC_N"/>
    <property type="match status" value="1"/>
</dbReference>
<dbReference type="AlphaFoldDB" id="A0A1G8M6J9"/>
<dbReference type="InterPro" id="IPR050366">
    <property type="entry name" value="BP-dependent_transpt_permease"/>
</dbReference>
<feature type="compositionally biased region" description="Basic and acidic residues" evidence="8">
    <location>
        <begin position="17"/>
        <end position="27"/>
    </location>
</feature>
<evidence type="ECO:0000313" key="9">
    <source>
        <dbReference type="EMBL" id="SDI63525.1"/>
    </source>
</evidence>
<comment type="similarity">
    <text evidence="7">Belongs to the binding-protein-dependent transport system permease family.</text>
</comment>
<keyword evidence="3" id="KW-1003">Cell membrane</keyword>
<evidence type="ECO:0000256" key="8">
    <source>
        <dbReference type="SAM" id="MobiDB-lite"/>
    </source>
</evidence>
<name>A0A1G8M6J9_9NOCA</name>
<dbReference type="Pfam" id="PF00528">
    <property type="entry name" value="BPD_transp_1"/>
    <property type="match status" value="1"/>
</dbReference>
<feature type="transmembrane region" description="Helical" evidence="7">
    <location>
        <begin position="220"/>
        <end position="245"/>
    </location>
</feature>
<feature type="region of interest" description="Disordered" evidence="8">
    <location>
        <begin position="1"/>
        <end position="29"/>
    </location>
</feature>
<dbReference type="PANTHER" id="PTHR43386:SF1">
    <property type="entry name" value="D,D-DIPEPTIDE TRANSPORT SYSTEM PERMEASE PROTEIN DDPC-RELATED"/>
    <property type="match status" value="1"/>
</dbReference>
<keyword evidence="5 7" id="KW-1133">Transmembrane helix</keyword>
<dbReference type="InterPro" id="IPR035906">
    <property type="entry name" value="MetI-like_sf"/>
</dbReference>
<dbReference type="Gene3D" id="1.10.3720.10">
    <property type="entry name" value="MetI-like"/>
    <property type="match status" value="1"/>
</dbReference>
<feature type="transmembrane region" description="Helical" evidence="7">
    <location>
        <begin position="103"/>
        <end position="126"/>
    </location>
</feature>
<dbReference type="InterPro" id="IPR025966">
    <property type="entry name" value="OppC_N"/>
</dbReference>
<evidence type="ECO:0000256" key="1">
    <source>
        <dbReference type="ARBA" id="ARBA00004651"/>
    </source>
</evidence>
<keyword evidence="4 7" id="KW-0812">Transmembrane</keyword>
<evidence type="ECO:0000256" key="7">
    <source>
        <dbReference type="RuleBase" id="RU363032"/>
    </source>
</evidence>
<accession>A0A1G8M6J9</accession>
<dbReference type="PROSITE" id="PS50928">
    <property type="entry name" value="ABC_TM1"/>
    <property type="match status" value="1"/>
</dbReference>
<dbReference type="Proteomes" id="UP000183263">
    <property type="component" value="Unassembled WGS sequence"/>
</dbReference>
<gene>
    <name evidence="9" type="ORF">SAMN05444695_109122</name>
</gene>
<proteinExistence type="inferred from homology"/>
<keyword evidence="10" id="KW-1185">Reference proteome</keyword>
<evidence type="ECO:0000256" key="3">
    <source>
        <dbReference type="ARBA" id="ARBA00022475"/>
    </source>
</evidence>
<evidence type="ECO:0000256" key="2">
    <source>
        <dbReference type="ARBA" id="ARBA00022448"/>
    </source>
</evidence>
<evidence type="ECO:0000256" key="4">
    <source>
        <dbReference type="ARBA" id="ARBA00022692"/>
    </source>
</evidence>
<organism evidence="9 10">
    <name type="scientific">Rhodococcus triatomae</name>
    <dbReference type="NCBI Taxonomy" id="300028"/>
    <lineage>
        <taxon>Bacteria</taxon>
        <taxon>Bacillati</taxon>
        <taxon>Actinomycetota</taxon>
        <taxon>Actinomycetes</taxon>
        <taxon>Mycobacteriales</taxon>
        <taxon>Nocardiaceae</taxon>
        <taxon>Rhodococcus</taxon>
    </lineage>
</organism>
<dbReference type="InterPro" id="IPR000515">
    <property type="entry name" value="MetI-like"/>
</dbReference>
<dbReference type="CDD" id="cd06261">
    <property type="entry name" value="TM_PBP2"/>
    <property type="match status" value="1"/>
</dbReference>
<dbReference type="SUPFAM" id="SSF161098">
    <property type="entry name" value="MetI-like"/>
    <property type="match status" value="1"/>
</dbReference>
<evidence type="ECO:0000313" key="10">
    <source>
        <dbReference type="Proteomes" id="UP000183263"/>
    </source>
</evidence>
<keyword evidence="2 7" id="KW-0813">Transport</keyword>
<evidence type="ECO:0000256" key="5">
    <source>
        <dbReference type="ARBA" id="ARBA00022989"/>
    </source>
</evidence>
<evidence type="ECO:0000256" key="6">
    <source>
        <dbReference type="ARBA" id="ARBA00023136"/>
    </source>
</evidence>
<dbReference type="GO" id="GO:0055085">
    <property type="term" value="P:transmembrane transport"/>
    <property type="evidence" value="ECO:0007669"/>
    <property type="project" value="InterPro"/>
</dbReference>